<name>A0A9D4XF34_PEA</name>
<evidence type="ECO:0000313" key="4">
    <source>
        <dbReference type="Proteomes" id="UP001058974"/>
    </source>
</evidence>
<dbReference type="Pfam" id="PF01582">
    <property type="entry name" value="TIR"/>
    <property type="match status" value="1"/>
</dbReference>
<dbReference type="PANTHER" id="PTHR32009">
    <property type="entry name" value="TMV RESISTANCE PROTEIN N-LIKE"/>
    <property type="match status" value="1"/>
</dbReference>
<dbReference type="EMBL" id="JAMSHJ010000004">
    <property type="protein sequence ID" value="KAI5419879.1"/>
    <property type="molecule type" value="Genomic_DNA"/>
</dbReference>
<gene>
    <name evidence="3" type="ORF">KIW84_043871</name>
</gene>
<dbReference type="PANTHER" id="PTHR32009:SF120">
    <property type="entry name" value="TYPE DISEASE RESISTANCE PROTEIN, PUTATIVE-RELATED"/>
    <property type="match status" value="1"/>
</dbReference>
<organism evidence="3 4">
    <name type="scientific">Pisum sativum</name>
    <name type="common">Garden pea</name>
    <name type="synonym">Lathyrus oleraceus</name>
    <dbReference type="NCBI Taxonomy" id="3888"/>
    <lineage>
        <taxon>Eukaryota</taxon>
        <taxon>Viridiplantae</taxon>
        <taxon>Streptophyta</taxon>
        <taxon>Embryophyta</taxon>
        <taxon>Tracheophyta</taxon>
        <taxon>Spermatophyta</taxon>
        <taxon>Magnoliopsida</taxon>
        <taxon>eudicotyledons</taxon>
        <taxon>Gunneridae</taxon>
        <taxon>Pentapetalae</taxon>
        <taxon>rosids</taxon>
        <taxon>fabids</taxon>
        <taxon>Fabales</taxon>
        <taxon>Fabaceae</taxon>
        <taxon>Papilionoideae</taxon>
        <taxon>50 kb inversion clade</taxon>
        <taxon>NPAAA clade</taxon>
        <taxon>Hologalegina</taxon>
        <taxon>IRL clade</taxon>
        <taxon>Fabeae</taxon>
        <taxon>Lathyrus</taxon>
    </lineage>
</organism>
<evidence type="ECO:0000313" key="3">
    <source>
        <dbReference type="EMBL" id="KAI5419879.1"/>
    </source>
</evidence>
<dbReference type="Gramene" id="Psat04G0387100-T1">
    <property type="protein sequence ID" value="KAI5419879.1"/>
    <property type="gene ID" value="KIW84_043871"/>
</dbReference>
<accession>A0A9D4XF34</accession>
<proteinExistence type="predicted"/>
<dbReference type="OrthoDB" id="1905256at2759"/>
<dbReference type="InterPro" id="IPR000157">
    <property type="entry name" value="TIR_dom"/>
</dbReference>
<reference evidence="3 4" key="1">
    <citation type="journal article" date="2022" name="Nat. Genet.">
        <title>Improved pea reference genome and pan-genome highlight genomic features and evolutionary characteristics.</title>
        <authorList>
            <person name="Yang T."/>
            <person name="Liu R."/>
            <person name="Luo Y."/>
            <person name="Hu S."/>
            <person name="Wang D."/>
            <person name="Wang C."/>
            <person name="Pandey M.K."/>
            <person name="Ge S."/>
            <person name="Xu Q."/>
            <person name="Li N."/>
            <person name="Li G."/>
            <person name="Huang Y."/>
            <person name="Saxena R.K."/>
            <person name="Ji Y."/>
            <person name="Li M."/>
            <person name="Yan X."/>
            <person name="He Y."/>
            <person name="Liu Y."/>
            <person name="Wang X."/>
            <person name="Xiang C."/>
            <person name="Varshney R.K."/>
            <person name="Ding H."/>
            <person name="Gao S."/>
            <person name="Zong X."/>
        </authorList>
    </citation>
    <scope>NUCLEOTIDE SEQUENCE [LARGE SCALE GENOMIC DNA]</scope>
    <source>
        <strain evidence="3 4">cv. Zhongwan 6</strain>
    </source>
</reference>
<comment type="caution">
    <text evidence="3">The sequence shown here is derived from an EMBL/GenBank/DDBJ whole genome shotgun (WGS) entry which is preliminary data.</text>
</comment>
<keyword evidence="4" id="KW-1185">Reference proteome</keyword>
<dbReference type="GO" id="GO:0007165">
    <property type="term" value="P:signal transduction"/>
    <property type="evidence" value="ECO:0007669"/>
    <property type="project" value="InterPro"/>
</dbReference>
<dbReference type="FunFam" id="3.40.50.10140:FF:000007">
    <property type="entry name" value="Disease resistance protein (TIR-NBS-LRR class)"/>
    <property type="match status" value="1"/>
</dbReference>
<dbReference type="AlphaFoldDB" id="A0A9D4XF34"/>
<protein>
    <recommendedName>
        <fullName evidence="2">TIR domain-containing protein</fullName>
    </recommendedName>
</protein>
<dbReference type="Proteomes" id="UP001058974">
    <property type="component" value="Chromosome 4"/>
</dbReference>
<dbReference type="InterPro" id="IPR035897">
    <property type="entry name" value="Toll_tir_struct_dom_sf"/>
</dbReference>
<dbReference type="SMART" id="SM00255">
    <property type="entry name" value="TIR"/>
    <property type="match status" value="1"/>
</dbReference>
<dbReference type="PROSITE" id="PS50104">
    <property type="entry name" value="TIR"/>
    <property type="match status" value="1"/>
</dbReference>
<feature type="domain" description="TIR" evidence="2">
    <location>
        <begin position="15"/>
        <end position="183"/>
    </location>
</feature>
<sequence>MPKSSSSSSSATPKETHEVFLSFRGDDTRKKFTSHLNNALRRLDIKTYIDDNLERGDEISQALLKAIEEAKLSVIVFSKNYANSKWCLDEVVKILECRKNNSQVILPVFYEVDPFHVRYQRGSYAEAFAKHEERYANKMNMVQKWRDALGEAANTSGWDSLSNINGIEAELVEEIAKDVLQKLNHVDVSDLDKQITKLGQLAKLQLQYYKSISDSIYEESYDATVERITELKMIRSIRMLRLEPEMISFMKGSEAYERFF</sequence>
<dbReference type="Gramene" id="Psat4g133360.1">
    <property type="protein sequence ID" value="Psat4g133360.1.cds"/>
    <property type="gene ID" value="Psat4g133360"/>
</dbReference>
<keyword evidence="1" id="KW-0520">NAD</keyword>
<dbReference type="Gene3D" id="3.40.50.10140">
    <property type="entry name" value="Toll/interleukin-1 receptor homology (TIR) domain"/>
    <property type="match status" value="1"/>
</dbReference>
<dbReference type="SUPFAM" id="SSF52200">
    <property type="entry name" value="Toll/Interleukin receptor TIR domain"/>
    <property type="match status" value="1"/>
</dbReference>
<evidence type="ECO:0000256" key="1">
    <source>
        <dbReference type="ARBA" id="ARBA00023027"/>
    </source>
</evidence>
<evidence type="ECO:0000259" key="2">
    <source>
        <dbReference type="PROSITE" id="PS50104"/>
    </source>
</evidence>